<dbReference type="Proteomes" id="UP000249577">
    <property type="component" value="Unassembled WGS sequence"/>
</dbReference>
<evidence type="ECO:0000256" key="4">
    <source>
        <dbReference type="PIRSR" id="PIRSR002825-1"/>
    </source>
</evidence>
<reference evidence="5 6" key="1">
    <citation type="submission" date="2017-08" db="EMBL/GenBank/DDBJ databases">
        <title>Infants hospitalized years apart are colonized by the same room-sourced microbial strains.</title>
        <authorList>
            <person name="Brooks B."/>
            <person name="Olm M.R."/>
            <person name="Firek B.A."/>
            <person name="Baker R."/>
            <person name="Thomas B.C."/>
            <person name="Morowitz M.J."/>
            <person name="Banfield J.F."/>
        </authorList>
    </citation>
    <scope>NUCLEOTIDE SEQUENCE [LARGE SCALE GENOMIC DNA]</scope>
    <source>
        <strain evidence="5">S2_005_003_R2_43</strain>
    </source>
</reference>
<dbReference type="PANTHER" id="PTHR30006">
    <property type="entry name" value="THIAMINE-BINDING PERIPLASMIC PROTEIN-RELATED"/>
    <property type="match status" value="1"/>
</dbReference>
<keyword evidence="4" id="KW-0408">Iron</keyword>
<dbReference type="PIRSF" id="PIRSF002825">
    <property type="entry name" value="CfbpA"/>
    <property type="match status" value="1"/>
</dbReference>
<dbReference type="GO" id="GO:0046872">
    <property type="term" value="F:metal ion binding"/>
    <property type="evidence" value="ECO:0007669"/>
    <property type="project" value="UniProtKB-KW"/>
</dbReference>
<keyword evidence="3" id="KW-0574">Periplasm</keyword>
<evidence type="ECO:0000256" key="1">
    <source>
        <dbReference type="ARBA" id="ARBA00008520"/>
    </source>
</evidence>
<dbReference type="PANTHER" id="PTHR30006:SF15">
    <property type="entry name" value="IRON-UTILIZATION PERIPLASMIC PROTEIN"/>
    <property type="match status" value="1"/>
</dbReference>
<feature type="binding site" evidence="4">
    <location>
        <position position="227"/>
    </location>
    <ligand>
        <name>Fe cation</name>
        <dbReference type="ChEBI" id="CHEBI:24875"/>
    </ligand>
</feature>
<sequence>MSELDRRGLLARGAAAGLALAAPVLLPRRAAANETLVLYNGQHAEPATAVVQAFMAATGVQVAIRKGGSAQLANQIVEEGARSPADVFFSEETAPVTTLAARGLLAPVDKTTLGQIPTRFAGDDGRWIGVTARCRVVAYDRKTVAPETLPASVLDFATAAWKDRVAYVPTSGEFQSQSLAILKLKGRDAAIAWLKGLKENGRVYNGNVAAVQAVQRGEIATALVNSYYWYSVADEIGPENMRCALHYLGHKDPGALVTLSAAGALVSSGKAELAQRFLAFMVGQAGQQAIVDAVAEYPVRPSVVSPYPLKPLAELDPPDLSVDDVSDAGEALSLQREAGLV</sequence>
<gene>
    <name evidence="5" type="ORF">DI565_00080</name>
</gene>
<evidence type="ECO:0000313" key="6">
    <source>
        <dbReference type="Proteomes" id="UP000249577"/>
    </source>
</evidence>
<dbReference type="InterPro" id="IPR006059">
    <property type="entry name" value="SBP"/>
</dbReference>
<accession>A0A2W5KTV8</accession>
<dbReference type="Pfam" id="PF13416">
    <property type="entry name" value="SBP_bac_8"/>
    <property type="match status" value="1"/>
</dbReference>
<keyword evidence="2" id="KW-0732">Signal</keyword>
<comment type="similarity">
    <text evidence="1">Belongs to the bacterial solute-binding protein 1 family.</text>
</comment>
<protein>
    <submittedName>
        <fullName evidence="5">Iron ABC transporter substrate-binding protein</fullName>
    </submittedName>
</protein>
<dbReference type="InterPro" id="IPR026045">
    <property type="entry name" value="Ferric-bd"/>
</dbReference>
<dbReference type="GO" id="GO:0030288">
    <property type="term" value="C:outer membrane-bounded periplasmic space"/>
    <property type="evidence" value="ECO:0007669"/>
    <property type="project" value="TreeGrafter"/>
</dbReference>
<feature type="binding site" evidence="4">
    <location>
        <position position="91"/>
    </location>
    <ligand>
        <name>Fe cation</name>
        <dbReference type="ChEBI" id="CHEBI:24875"/>
    </ligand>
</feature>
<evidence type="ECO:0000256" key="2">
    <source>
        <dbReference type="ARBA" id="ARBA00022729"/>
    </source>
</evidence>
<keyword evidence="4" id="KW-0479">Metal-binding</keyword>
<dbReference type="PROSITE" id="PS51318">
    <property type="entry name" value="TAT"/>
    <property type="match status" value="1"/>
</dbReference>
<dbReference type="EMBL" id="QFPN01000001">
    <property type="protein sequence ID" value="PZQ18848.1"/>
    <property type="molecule type" value="Genomic_DNA"/>
</dbReference>
<evidence type="ECO:0000256" key="3">
    <source>
        <dbReference type="ARBA" id="ARBA00022764"/>
    </source>
</evidence>
<organism evidence="5 6">
    <name type="scientific">Ancylobacter novellus</name>
    <name type="common">Thiobacillus novellus</name>
    <dbReference type="NCBI Taxonomy" id="921"/>
    <lineage>
        <taxon>Bacteria</taxon>
        <taxon>Pseudomonadati</taxon>
        <taxon>Pseudomonadota</taxon>
        <taxon>Alphaproteobacteria</taxon>
        <taxon>Hyphomicrobiales</taxon>
        <taxon>Xanthobacteraceae</taxon>
        <taxon>Ancylobacter</taxon>
    </lineage>
</organism>
<evidence type="ECO:0000313" key="5">
    <source>
        <dbReference type="EMBL" id="PZQ18848.1"/>
    </source>
</evidence>
<dbReference type="AlphaFoldDB" id="A0A2W5KTV8"/>
<feature type="binding site" evidence="4">
    <location>
        <position position="43"/>
    </location>
    <ligand>
        <name>Fe cation</name>
        <dbReference type="ChEBI" id="CHEBI:24875"/>
    </ligand>
</feature>
<proteinExistence type="inferred from homology"/>
<comment type="caution">
    <text evidence="5">The sequence shown here is derived from an EMBL/GenBank/DDBJ whole genome shotgun (WGS) entry which is preliminary data.</text>
</comment>
<name>A0A2W5KTV8_ANCNO</name>
<dbReference type="InterPro" id="IPR006311">
    <property type="entry name" value="TAT_signal"/>
</dbReference>
<dbReference type="SUPFAM" id="SSF53850">
    <property type="entry name" value="Periplasmic binding protein-like II"/>
    <property type="match status" value="1"/>
</dbReference>
<dbReference type="Gene3D" id="3.40.190.10">
    <property type="entry name" value="Periplasmic binding protein-like II"/>
    <property type="match status" value="2"/>
</dbReference>
<feature type="binding site" evidence="4">
    <location>
        <position position="228"/>
    </location>
    <ligand>
        <name>Fe cation</name>
        <dbReference type="ChEBI" id="CHEBI:24875"/>
    </ligand>
</feature>